<dbReference type="InterPro" id="IPR050661">
    <property type="entry name" value="BglG_antiterminators"/>
</dbReference>
<evidence type="ECO:0000313" key="3">
    <source>
        <dbReference type="EMBL" id="RWR02972.1"/>
    </source>
</evidence>
<dbReference type="GO" id="GO:0006355">
    <property type="term" value="P:regulation of DNA-templated transcription"/>
    <property type="evidence" value="ECO:0007669"/>
    <property type="project" value="InterPro"/>
</dbReference>
<feature type="domain" description="PRD" evidence="2">
    <location>
        <begin position="226"/>
        <end position="333"/>
    </location>
</feature>
<dbReference type="PROSITE" id="PS51372">
    <property type="entry name" value="PRD_2"/>
    <property type="match status" value="1"/>
</dbReference>
<dbReference type="PANTHER" id="PTHR30185">
    <property type="entry name" value="CRYPTIC BETA-GLUCOSIDE BGL OPERON ANTITERMINATOR"/>
    <property type="match status" value="1"/>
</dbReference>
<keyword evidence="1" id="KW-0677">Repeat</keyword>
<dbReference type="EMBL" id="JMEE01000006">
    <property type="protein sequence ID" value="RWR02972.1"/>
    <property type="molecule type" value="Genomic_DNA"/>
</dbReference>
<reference evidence="3 4" key="1">
    <citation type="submission" date="2014-04" db="EMBL/GenBank/DDBJ databases">
        <title>Draft genome sequence of Pantoea beijingensis strain LMG 27579, an emerging pathogen to Pleurotus eryngii with potential industrial application.</title>
        <authorList>
            <person name="Xu F."/>
            <person name="Liu Y."/>
            <person name="Wang S."/>
            <person name="Yin Y."/>
            <person name="Ma Y."/>
            <person name="Zhao S."/>
            <person name="Rong C."/>
        </authorList>
    </citation>
    <scope>NUCLEOTIDE SEQUENCE [LARGE SCALE GENOMIC DNA]</scope>
    <source>
        <strain evidence="3 4">LMG 27579</strain>
    </source>
</reference>
<dbReference type="NCBIfam" id="NF008597">
    <property type="entry name" value="PRK11564.1"/>
    <property type="match status" value="1"/>
</dbReference>
<dbReference type="InterPro" id="IPR036634">
    <property type="entry name" value="PRD_sf"/>
</dbReference>
<evidence type="ECO:0000313" key="4">
    <source>
        <dbReference type="Proteomes" id="UP000288794"/>
    </source>
</evidence>
<dbReference type="Pfam" id="PF00874">
    <property type="entry name" value="PRD"/>
    <property type="match status" value="1"/>
</dbReference>
<dbReference type="SUPFAM" id="SSF63520">
    <property type="entry name" value="PTS-regulatory domain, PRD"/>
    <property type="match status" value="1"/>
</dbReference>
<name>A0A443IG07_9GAMM</name>
<comment type="caution">
    <text evidence="3">The sequence shown here is derived from an EMBL/GenBank/DDBJ whole genome shotgun (WGS) entry which is preliminary data.</text>
</comment>
<dbReference type="Gene3D" id="1.10.1790.10">
    <property type="entry name" value="PRD domain"/>
    <property type="match status" value="1"/>
</dbReference>
<dbReference type="PANTHER" id="PTHR30185:SF14">
    <property type="entry name" value="STATIONARY PHASE-INDUCIBLE PROTEIN CSIE-RELATED"/>
    <property type="match status" value="1"/>
</dbReference>
<evidence type="ECO:0000259" key="2">
    <source>
        <dbReference type="PROSITE" id="PS51372"/>
    </source>
</evidence>
<keyword evidence="4" id="KW-1185">Reference proteome</keyword>
<dbReference type="Proteomes" id="UP000288794">
    <property type="component" value="Unassembled WGS sequence"/>
</dbReference>
<proteinExistence type="predicted"/>
<sequence length="422" mass="48996">MSSASTTAPLLSRSQRRCHLLLALYLPDTSLTLDKLCQLNGVDSHLARQDIAEAGEEIQRYHQLDIRPMQDGSYQLSGAELDRRLCLHHWLRRALRLSPDFIKSHFAPALRQRLKAHQVEKALYDDKNLQALIQHCSQRLQRNFDERDRQFLQLFMQFSLCQQTQADFTPLQQQWLAIKAEREAAADIVKHWQKRRNPPPHANEIDFYALLFSMMHTPHAEQIHHENEQLLMRLVQQLIQRFQALSGMRFSDEQGLSYQLYTHLAQALDRSHFAVGIDSSLGEEVTRLYPKLLRTTRQALADFETGYSIRFSEQELGLITVIFGAWLMQESDLQEKQVLLLTGSDKELELEIEQQLRELTLLPLNIKYLDMFDFQQRGASKGIALVITPYATPLPLYSPPLIHAELPLSHYQQQRIRTLLEA</sequence>
<organism evidence="3 4">
    <name type="scientific">[Pantoea] beijingensis</name>
    <dbReference type="NCBI Taxonomy" id="1324864"/>
    <lineage>
        <taxon>Bacteria</taxon>
        <taxon>Pseudomonadati</taxon>
        <taxon>Pseudomonadota</taxon>
        <taxon>Gammaproteobacteria</taxon>
        <taxon>Enterobacterales</taxon>
        <taxon>Erwiniaceae</taxon>
        <taxon>Erwinia</taxon>
    </lineage>
</organism>
<gene>
    <name evidence="3" type="ORF">ED28_05360</name>
</gene>
<evidence type="ECO:0000256" key="1">
    <source>
        <dbReference type="ARBA" id="ARBA00022737"/>
    </source>
</evidence>
<accession>A0A443IG07</accession>
<dbReference type="RefSeq" id="WP_128176034.1">
    <property type="nucleotide sequence ID" value="NZ_CP071409.1"/>
</dbReference>
<protein>
    <submittedName>
        <fullName evidence="3">Stationary phase inducible protein CsiE</fullName>
    </submittedName>
</protein>
<dbReference type="InterPro" id="IPR011608">
    <property type="entry name" value="PRD"/>
</dbReference>
<dbReference type="AlphaFoldDB" id="A0A443IG07"/>